<dbReference type="GO" id="GO:0043022">
    <property type="term" value="F:ribosome binding"/>
    <property type="evidence" value="ECO:0007669"/>
    <property type="project" value="InterPro"/>
</dbReference>
<evidence type="ECO:0000256" key="1">
    <source>
        <dbReference type="ARBA" id="ARBA00004434"/>
    </source>
</evidence>
<dbReference type="GO" id="GO:0030003">
    <property type="term" value="P:intracellular monoatomic cation homeostasis"/>
    <property type="evidence" value="ECO:0007669"/>
    <property type="project" value="TreeGrafter"/>
</dbReference>
<dbReference type="PROSITE" id="PS51758">
    <property type="entry name" value="LETM1_RBD"/>
    <property type="match status" value="1"/>
</dbReference>
<proteinExistence type="predicted"/>
<feature type="region of interest" description="Disordered" evidence="8">
    <location>
        <begin position="65"/>
        <end position="108"/>
    </location>
</feature>
<gene>
    <name evidence="11" type="ORF">BRENAR_LOCUS2616</name>
</gene>
<evidence type="ECO:0000313" key="12">
    <source>
        <dbReference type="Proteomes" id="UP000290900"/>
    </source>
</evidence>
<evidence type="ECO:0000256" key="6">
    <source>
        <dbReference type="ARBA" id="ARBA00023136"/>
    </source>
</evidence>
<dbReference type="PANTHER" id="PTHR14009:SF1">
    <property type="entry name" value="MITOCHONDRIAL PROTON_CALCIUM EXCHANGER PROTEIN"/>
    <property type="match status" value="1"/>
</dbReference>
<dbReference type="GO" id="GO:0005743">
    <property type="term" value="C:mitochondrial inner membrane"/>
    <property type="evidence" value="ECO:0007669"/>
    <property type="project" value="UniProtKB-SubCell"/>
</dbReference>
<keyword evidence="5 7" id="KW-0496">Mitochondrion</keyword>
<evidence type="ECO:0000256" key="9">
    <source>
        <dbReference type="SAM" id="Phobius"/>
    </source>
</evidence>
<dbReference type="FunCoup" id="A0A448YLR9">
    <property type="interactions" value="563"/>
</dbReference>
<evidence type="ECO:0000256" key="8">
    <source>
        <dbReference type="SAM" id="MobiDB-lite"/>
    </source>
</evidence>
<keyword evidence="3" id="KW-0999">Mitochondrion inner membrane</keyword>
<dbReference type="InParanoid" id="A0A448YLR9"/>
<evidence type="ECO:0000313" key="11">
    <source>
        <dbReference type="EMBL" id="VEU21884.1"/>
    </source>
</evidence>
<accession>A0A448YLR9</accession>
<evidence type="ECO:0000256" key="4">
    <source>
        <dbReference type="ARBA" id="ARBA00022989"/>
    </source>
</evidence>
<evidence type="ECO:0000256" key="2">
    <source>
        <dbReference type="ARBA" id="ARBA00022692"/>
    </source>
</evidence>
<evidence type="ECO:0000256" key="3">
    <source>
        <dbReference type="ARBA" id="ARBA00022792"/>
    </source>
</evidence>
<feature type="compositionally biased region" description="Basic and acidic residues" evidence="8">
    <location>
        <begin position="65"/>
        <end position="83"/>
    </location>
</feature>
<comment type="subcellular location">
    <subcellularLocation>
        <location evidence="1">Mitochondrion inner membrane</location>
        <topology evidence="1">Single-pass membrane protein</topology>
    </subcellularLocation>
</comment>
<dbReference type="OrthoDB" id="275278at2759"/>
<dbReference type="InterPro" id="IPR044202">
    <property type="entry name" value="LETM1/MDM38-like"/>
</dbReference>
<protein>
    <submittedName>
        <fullName evidence="11">DEKNAAC102839</fullName>
    </submittedName>
</protein>
<dbReference type="PANTHER" id="PTHR14009">
    <property type="entry name" value="LEUCINE ZIPPER-EF-HAND CONTAINING TRANSMEMBRANE PROTEIN"/>
    <property type="match status" value="1"/>
</dbReference>
<keyword evidence="4 9" id="KW-1133">Transmembrane helix</keyword>
<dbReference type="AlphaFoldDB" id="A0A448YLR9"/>
<feature type="compositionally biased region" description="Low complexity" evidence="8">
    <location>
        <begin position="84"/>
        <end position="101"/>
    </location>
</feature>
<name>A0A448YLR9_BRENA</name>
<evidence type="ECO:0000259" key="10">
    <source>
        <dbReference type="PROSITE" id="PS51758"/>
    </source>
</evidence>
<dbReference type="STRING" id="13370.A0A448YLR9"/>
<dbReference type="InterPro" id="IPR033122">
    <property type="entry name" value="LETM1-like_RBD"/>
</dbReference>
<keyword evidence="2 9" id="KW-0812">Transmembrane</keyword>
<feature type="region of interest" description="Disordered" evidence="8">
    <location>
        <begin position="459"/>
        <end position="493"/>
    </location>
</feature>
<feature type="transmembrane region" description="Helical" evidence="9">
    <location>
        <begin position="162"/>
        <end position="185"/>
    </location>
</feature>
<keyword evidence="12" id="KW-1185">Reference proteome</keyword>
<dbReference type="EMBL" id="CAACVR010000013">
    <property type="protein sequence ID" value="VEU21884.1"/>
    <property type="molecule type" value="Genomic_DNA"/>
</dbReference>
<organism evidence="11 12">
    <name type="scientific">Brettanomyces naardenensis</name>
    <name type="common">Yeast</name>
    <dbReference type="NCBI Taxonomy" id="13370"/>
    <lineage>
        <taxon>Eukaryota</taxon>
        <taxon>Fungi</taxon>
        <taxon>Dikarya</taxon>
        <taxon>Ascomycota</taxon>
        <taxon>Saccharomycotina</taxon>
        <taxon>Pichiomycetes</taxon>
        <taxon>Pichiales</taxon>
        <taxon>Pichiaceae</taxon>
        <taxon>Brettanomyces</taxon>
    </lineage>
</organism>
<evidence type="ECO:0000256" key="7">
    <source>
        <dbReference type="PROSITE-ProRule" id="PRU01094"/>
    </source>
</evidence>
<feature type="domain" description="Letm1 RBD" evidence="10">
    <location>
        <begin position="208"/>
        <end position="401"/>
    </location>
</feature>
<keyword evidence="6 9" id="KW-0472">Membrane</keyword>
<dbReference type="Proteomes" id="UP000290900">
    <property type="component" value="Unassembled WGS sequence"/>
</dbReference>
<evidence type="ECO:0000256" key="5">
    <source>
        <dbReference type="ARBA" id="ARBA00023128"/>
    </source>
</evidence>
<sequence length="493" mass="56106">MFRYSKGLRGLHGLEGLTLANSRAVPMTHRLIASFAIQHRHHFIPGIRPIAASRSFSTAPLLMESEKVNTSEKAPKLEGEAEKAVTPSSAAATTPTVAPAAPASPKPPLMQRIKKEAQHYWDGTKLLGMEIKVSCRLLVKMGTGYELTRREYRLLQKTTGDVLRLFPFAFFVIVPFAELLLPVALKLFPNLLPSTYESKLDREKKLTLLRNTRMKVSHVLRTSKQKVQLPSDLSDLQRANFKDFMEKFNSGRAEEISKDQLINVAKLFNDDLILDNSSRSILTAMAKFMNLRPYGSDQILRYRIRHKMLKIKADDMLIDYEGVNNLSTQELQVACASRGIRSYTATPEQMKKWLDNWLQLRLHDKLPSTLAILVNAYSYEEAEVASDQYESLKTILSALPVEFYHAQELHVDSENATFKQRINVLKEQENLIRAESAQDKDNVVLVKDKLNLEDAGEVQKRVGKQLEKEAEEGRKEKEKKKEEEKKVVEEATK</sequence>
<dbReference type="Pfam" id="PF07766">
    <property type="entry name" value="LETM1_RBD"/>
    <property type="match status" value="1"/>
</dbReference>
<reference evidence="11 12" key="1">
    <citation type="submission" date="2018-12" db="EMBL/GenBank/DDBJ databases">
        <authorList>
            <person name="Tiukova I."/>
            <person name="Dainat J."/>
        </authorList>
    </citation>
    <scope>NUCLEOTIDE SEQUENCE [LARGE SCALE GENOMIC DNA]</scope>
</reference>